<protein>
    <submittedName>
        <fullName evidence="3">TspB protein</fullName>
    </submittedName>
</protein>
<comment type="caution">
    <text evidence="3">The sequence shown here is derived from an EMBL/GenBank/DDBJ whole genome shotgun (WGS) entry which is preliminary data.</text>
</comment>
<feature type="region of interest" description="Disordered" evidence="1">
    <location>
        <begin position="200"/>
        <end position="219"/>
    </location>
</feature>
<name>A0A3N4N701_9NEIS</name>
<reference evidence="3 4" key="1">
    <citation type="submission" date="2018-11" db="EMBL/GenBank/DDBJ databases">
        <title>Neisseria weixii sp. nov. isolated from the rectal contents of plateau pika (Ochotona cruzoniae).</title>
        <authorList>
            <person name="Zhang G."/>
        </authorList>
    </citation>
    <scope>NUCLEOTIDE SEQUENCE [LARGE SCALE GENOMIC DNA]</scope>
    <source>
        <strain evidence="3 4">10009</strain>
    </source>
</reference>
<evidence type="ECO:0000313" key="4">
    <source>
        <dbReference type="Proteomes" id="UP000272412"/>
    </source>
</evidence>
<feature type="compositionally biased region" description="Polar residues" evidence="1">
    <location>
        <begin position="77"/>
        <end position="105"/>
    </location>
</feature>
<dbReference type="AlphaFoldDB" id="A0A3N4N701"/>
<feature type="region of interest" description="Disordered" evidence="1">
    <location>
        <begin position="67"/>
        <end position="120"/>
    </location>
</feature>
<evidence type="ECO:0000256" key="1">
    <source>
        <dbReference type="SAM" id="MobiDB-lite"/>
    </source>
</evidence>
<gene>
    <name evidence="3" type="ORF">EGK74_13785</name>
</gene>
<accession>A0A3N4N701</accession>
<feature type="signal peptide" evidence="2">
    <location>
        <begin position="1"/>
        <end position="30"/>
    </location>
</feature>
<evidence type="ECO:0000256" key="2">
    <source>
        <dbReference type="SAM" id="SignalP"/>
    </source>
</evidence>
<dbReference type="Proteomes" id="UP000272412">
    <property type="component" value="Unassembled WGS sequence"/>
</dbReference>
<keyword evidence="2" id="KW-0732">Signal</keyword>
<keyword evidence="4" id="KW-1185">Reference proteome</keyword>
<feature type="chain" id="PRO_5018112782" evidence="2">
    <location>
        <begin position="31"/>
        <end position="316"/>
    </location>
</feature>
<feature type="non-terminal residue" evidence="3">
    <location>
        <position position="316"/>
    </location>
</feature>
<evidence type="ECO:0000313" key="3">
    <source>
        <dbReference type="EMBL" id="RPD83023.1"/>
    </source>
</evidence>
<organism evidence="3 4">
    <name type="scientific">Neisseria weixii</name>
    <dbReference type="NCBI Taxonomy" id="1853276"/>
    <lineage>
        <taxon>Bacteria</taxon>
        <taxon>Pseudomonadati</taxon>
        <taxon>Pseudomonadota</taxon>
        <taxon>Betaproteobacteria</taxon>
        <taxon>Neisseriales</taxon>
        <taxon>Neisseriaceae</taxon>
        <taxon>Neisseria</taxon>
    </lineage>
</organism>
<sequence>MKNDTRSGIFNKHAAVSVRFSVLVCFSAHAGLMPLTALADTGLPPPAVHQTTNNSFPSAQALKRQGYDPSTGVLRVNENNRGSSTVTKTGDTITGQQNKSVTVTGNYGEKGTMSTSTTQRVSAGKLQTTVNGIVIAGGIGNGARSATDEANKMGAALAAGNYGQAAYHAYGATARFIDGIFGSPMAGLFDLAKSAIDGYNGQNSNSSPSQQANQLGQAAQQATAKQAQAERKGDLGGAIAQAAAAKAAQGAAQAAKLQSSNAEKIDKLPGQTVYQAFASIFEKSGSRTVYYPFYVSSDSDSMPSFSISYTRDGKKG</sequence>
<proteinExistence type="predicted"/>
<dbReference type="EMBL" id="RPFL01000097">
    <property type="protein sequence ID" value="RPD83023.1"/>
    <property type="molecule type" value="Genomic_DNA"/>
</dbReference>